<dbReference type="Gene3D" id="3.30.9.10">
    <property type="entry name" value="D-Amino Acid Oxidase, subunit A, domain 2"/>
    <property type="match status" value="1"/>
</dbReference>
<dbReference type="EMBL" id="AZHD01000018">
    <property type="protein sequence ID" value="OAA55771.1"/>
    <property type="molecule type" value="Genomic_DNA"/>
</dbReference>
<organism evidence="3 4">
    <name type="scientific">Niveomyces insectorum RCEF 264</name>
    <dbReference type="NCBI Taxonomy" id="1081102"/>
    <lineage>
        <taxon>Eukaryota</taxon>
        <taxon>Fungi</taxon>
        <taxon>Dikarya</taxon>
        <taxon>Ascomycota</taxon>
        <taxon>Pezizomycotina</taxon>
        <taxon>Sordariomycetes</taxon>
        <taxon>Hypocreomycetidae</taxon>
        <taxon>Hypocreales</taxon>
        <taxon>Cordycipitaceae</taxon>
        <taxon>Niveomyces</taxon>
    </lineage>
</organism>
<dbReference type="InterPro" id="IPR006076">
    <property type="entry name" value="FAD-dep_OxRdtase"/>
</dbReference>
<dbReference type="STRING" id="1081102.A0A167NPA0"/>
<dbReference type="PANTHER" id="PTHR13847:SF213">
    <property type="entry name" value="DEPENDENT OXIDOREDUCTASE, PUTATIVE-RELATED"/>
    <property type="match status" value="1"/>
</dbReference>
<proteinExistence type="predicted"/>
<feature type="region of interest" description="Disordered" evidence="1">
    <location>
        <begin position="472"/>
        <end position="497"/>
    </location>
</feature>
<feature type="domain" description="FAD dependent oxidoreductase" evidence="2">
    <location>
        <begin position="74"/>
        <end position="525"/>
    </location>
</feature>
<dbReference type="Pfam" id="PF01266">
    <property type="entry name" value="DAO"/>
    <property type="match status" value="1"/>
</dbReference>
<gene>
    <name evidence="3" type="ORF">SPI_07978</name>
</gene>
<keyword evidence="4" id="KW-1185">Reference proteome</keyword>
<dbReference type="PANTHER" id="PTHR13847">
    <property type="entry name" value="SARCOSINE DEHYDROGENASE-RELATED"/>
    <property type="match status" value="1"/>
</dbReference>
<protein>
    <submittedName>
        <fullName evidence="3">FAD dependent oxidoreductase</fullName>
    </submittedName>
</protein>
<dbReference type="AlphaFoldDB" id="A0A167NPA0"/>
<sequence>MGSFVSALVGSAKLVKIALGALYEQYLQFRELDARINQPPGLPRPSPTRSFWLEDPPYPELVDIQSAELPVQADVVIIGSGITGVAVAWSLLAEHAEKTEEKTSMSPPPRVVVLEARQLCSGATGRNGGHIKASPHETMAMLVHKFHVPAARAAALVRFQLAHLDHLLGLCAAEPGLQAVAECREVETVDLFVDAARFREGQEGVALVKQWVPEFPMHIWTASEAQEAMGPHVVGAISYRAGALWPYRLVTSLWKRLLEAHPHALFLETSTPVEAVEVGPPGQNGHNIQKGDDGDAAFPYRIVTPRGVVHARHVVHATNAFTSQFLPQLRRKTTGLRAHMSAQRPGAHFPDLNGQRSWSIIIGAGFDYITQRPTVTTTDTSGHTQRRPGMVMAGGGFTRSANQGLDQFAVYDDTDLDLLTATHLHGMLPATFAPFWGPDDGAGGSLERGQGHVESMWTGIVAVTGDTLPLVGRLDDPLTERPPPTSSSSSARRHRRVRPLEDSGEWISASYAGDGMVWAWLCGTAVGLMVAGRDQEALPPRPGRPAGRVCDWLPPELLATHDRLRKIDVSDLSALF</sequence>
<dbReference type="Gene3D" id="3.50.50.60">
    <property type="entry name" value="FAD/NAD(P)-binding domain"/>
    <property type="match status" value="1"/>
</dbReference>
<evidence type="ECO:0000313" key="3">
    <source>
        <dbReference type="EMBL" id="OAA55771.1"/>
    </source>
</evidence>
<accession>A0A167NPA0</accession>
<dbReference type="SUPFAM" id="SSF51905">
    <property type="entry name" value="FAD/NAD(P)-binding domain"/>
    <property type="match status" value="1"/>
</dbReference>
<comment type="caution">
    <text evidence="3">The sequence shown here is derived from an EMBL/GenBank/DDBJ whole genome shotgun (WGS) entry which is preliminary data.</text>
</comment>
<evidence type="ECO:0000256" key="1">
    <source>
        <dbReference type="SAM" id="MobiDB-lite"/>
    </source>
</evidence>
<evidence type="ECO:0000313" key="4">
    <source>
        <dbReference type="Proteomes" id="UP000076874"/>
    </source>
</evidence>
<dbReference type="GO" id="GO:0005737">
    <property type="term" value="C:cytoplasm"/>
    <property type="evidence" value="ECO:0007669"/>
    <property type="project" value="TreeGrafter"/>
</dbReference>
<dbReference type="Proteomes" id="UP000076874">
    <property type="component" value="Unassembled WGS sequence"/>
</dbReference>
<dbReference type="InterPro" id="IPR036188">
    <property type="entry name" value="FAD/NAD-bd_sf"/>
</dbReference>
<evidence type="ECO:0000259" key="2">
    <source>
        <dbReference type="Pfam" id="PF01266"/>
    </source>
</evidence>
<name>A0A167NPA0_9HYPO</name>
<reference evidence="3 4" key="1">
    <citation type="journal article" date="2016" name="Genome Biol. Evol.">
        <title>Divergent and convergent evolution of fungal pathogenicity.</title>
        <authorList>
            <person name="Shang Y."/>
            <person name="Xiao G."/>
            <person name="Zheng P."/>
            <person name="Cen K."/>
            <person name="Zhan S."/>
            <person name="Wang C."/>
        </authorList>
    </citation>
    <scope>NUCLEOTIDE SEQUENCE [LARGE SCALE GENOMIC DNA]</scope>
    <source>
        <strain evidence="3 4">RCEF 264</strain>
    </source>
</reference>
<dbReference type="OrthoDB" id="429143at2759"/>